<dbReference type="Proteomes" id="UP000186228">
    <property type="component" value="Unassembled WGS sequence"/>
</dbReference>
<accession>A0A1C3VNV5</accession>
<name>A0A1C3VNV5_9HYPH</name>
<gene>
    <name evidence="1" type="ORF">GA0061100_107101</name>
</gene>
<dbReference type="STRING" id="52131.GA0061100_107101"/>
<evidence type="ECO:0000313" key="1">
    <source>
        <dbReference type="EMBL" id="SCB29483.1"/>
    </source>
</evidence>
<dbReference type="AlphaFoldDB" id="A0A1C3VNV5"/>
<dbReference type="EMBL" id="FMAC01000007">
    <property type="protein sequence ID" value="SCB29483.1"/>
    <property type="molecule type" value="Genomic_DNA"/>
</dbReference>
<organism evidence="1 2">
    <name type="scientific">Rhizobium hainanense</name>
    <dbReference type="NCBI Taxonomy" id="52131"/>
    <lineage>
        <taxon>Bacteria</taxon>
        <taxon>Pseudomonadati</taxon>
        <taxon>Pseudomonadota</taxon>
        <taxon>Alphaproteobacteria</taxon>
        <taxon>Hyphomicrobiales</taxon>
        <taxon>Rhizobiaceae</taxon>
        <taxon>Rhizobium/Agrobacterium group</taxon>
        <taxon>Rhizobium</taxon>
    </lineage>
</organism>
<sequence>MKWNLQLNFRRTVQWKIDAALASDRRGSANVSVRQQYGNAENGLFSSSRADDNDAERYALYDKIAQKLQHDAAGPIRLWAEVLAMISESLPLATLAVPLR</sequence>
<evidence type="ECO:0000313" key="2">
    <source>
        <dbReference type="Proteomes" id="UP000186228"/>
    </source>
</evidence>
<protein>
    <submittedName>
        <fullName evidence="1">Uncharacterized protein</fullName>
    </submittedName>
</protein>
<keyword evidence="2" id="KW-1185">Reference proteome</keyword>
<reference evidence="2" key="1">
    <citation type="submission" date="2016-08" db="EMBL/GenBank/DDBJ databases">
        <authorList>
            <person name="Varghese N."/>
            <person name="Submissions Spin"/>
        </authorList>
    </citation>
    <scope>NUCLEOTIDE SEQUENCE [LARGE SCALE GENOMIC DNA]</scope>
    <source>
        <strain evidence="2">CCBAU 57015</strain>
    </source>
</reference>
<proteinExistence type="predicted"/>